<sequence length="46" mass="5140">MVGPYDPSSPRRRRSGSRPKSSRKAGRWIPARAGMTEKKGQARITN</sequence>
<accession>A0A292ZL96</accession>
<organism evidence="2 3">
    <name type="scientific">Sphingobium fuliginis (strain ATCC 27551)</name>
    <dbReference type="NCBI Taxonomy" id="336203"/>
    <lineage>
        <taxon>Bacteria</taxon>
        <taxon>Pseudomonadati</taxon>
        <taxon>Pseudomonadota</taxon>
        <taxon>Alphaproteobacteria</taxon>
        <taxon>Sphingomonadales</taxon>
        <taxon>Sphingomonadaceae</taxon>
        <taxon>Sphingobium</taxon>
    </lineage>
</organism>
<evidence type="ECO:0000313" key="2">
    <source>
        <dbReference type="EMBL" id="GAY24197.1"/>
    </source>
</evidence>
<name>A0A292ZL96_SPHSA</name>
<gene>
    <name evidence="2" type="ORF">SFOMI_4777</name>
</gene>
<dbReference type="AlphaFoldDB" id="A0A292ZL96"/>
<proteinExistence type="predicted"/>
<feature type="compositionally biased region" description="Basic residues" evidence="1">
    <location>
        <begin position="10"/>
        <end position="26"/>
    </location>
</feature>
<dbReference type="EMBL" id="BEWI01000032">
    <property type="protein sequence ID" value="GAY24197.1"/>
    <property type="molecule type" value="Genomic_DNA"/>
</dbReference>
<feature type="region of interest" description="Disordered" evidence="1">
    <location>
        <begin position="1"/>
        <end position="46"/>
    </location>
</feature>
<protein>
    <submittedName>
        <fullName evidence="2">Uncharacterized protein</fullName>
    </submittedName>
</protein>
<comment type="caution">
    <text evidence="2">The sequence shown here is derived from an EMBL/GenBank/DDBJ whole genome shotgun (WGS) entry which is preliminary data.</text>
</comment>
<dbReference type="Proteomes" id="UP000221538">
    <property type="component" value="Unassembled WGS sequence"/>
</dbReference>
<reference evidence="2 3" key="1">
    <citation type="journal article" date="2013" name="Biodegradation">
        <title>Occurrence of 4-tert-butylphenol (4-t-BP) biodegradation in an aquatic sample caused by the presence of Spirodela polyrrhiza and isolation of a 4-t-BP-utilizing bacterium.</title>
        <authorList>
            <person name="Ogata Y."/>
            <person name="Toyama T."/>
            <person name="Yu N."/>
            <person name="Wang X."/>
            <person name="Sei K."/>
            <person name="Ike M."/>
        </authorList>
    </citation>
    <scope>NUCLEOTIDE SEQUENCE [LARGE SCALE GENOMIC DNA]</scope>
    <source>
        <strain evidence="2 3">OMI</strain>
    </source>
</reference>
<evidence type="ECO:0000313" key="3">
    <source>
        <dbReference type="Proteomes" id="UP000221538"/>
    </source>
</evidence>
<reference evidence="2 3" key="2">
    <citation type="journal article" date="2013" name="Environ. Sci. Technol.">
        <title>The 4-tert-butylphenol-utilizing bacterium Sphingobium fuliginis OMI can degrade bisphenols via phenolic ring hydroxylation and meta-cleavage pathway.</title>
        <authorList>
            <person name="Ogata Y."/>
            <person name="Goda S."/>
            <person name="Toyama T."/>
            <person name="Sei K."/>
            <person name="Ike M."/>
        </authorList>
    </citation>
    <scope>NUCLEOTIDE SEQUENCE [LARGE SCALE GENOMIC DNA]</scope>
    <source>
        <strain evidence="2 3">OMI</strain>
    </source>
</reference>
<evidence type="ECO:0000256" key="1">
    <source>
        <dbReference type="SAM" id="MobiDB-lite"/>
    </source>
</evidence>